<dbReference type="GO" id="GO:0030313">
    <property type="term" value="C:cell envelope"/>
    <property type="evidence" value="ECO:0007669"/>
    <property type="project" value="UniProtKB-SubCell"/>
</dbReference>
<dbReference type="PRINTS" id="PR00691">
    <property type="entry name" value="ADHESINB"/>
</dbReference>
<comment type="caution">
    <text evidence="8">The sequence shown here is derived from an EMBL/GenBank/DDBJ whole genome shotgun (WGS) entry which is preliminary data.</text>
</comment>
<dbReference type="InterPro" id="IPR006127">
    <property type="entry name" value="ZnuA-like"/>
</dbReference>
<dbReference type="Proteomes" id="UP000247811">
    <property type="component" value="Unassembled WGS sequence"/>
</dbReference>
<dbReference type="AlphaFoldDB" id="A0A318H529"/>
<evidence type="ECO:0000256" key="2">
    <source>
        <dbReference type="ARBA" id="ARBA00011028"/>
    </source>
</evidence>
<evidence type="ECO:0000313" key="8">
    <source>
        <dbReference type="EMBL" id="PXW98843.1"/>
    </source>
</evidence>
<proteinExistence type="inferred from homology"/>
<organism evidence="8 9">
    <name type="scientific">Sphaerotilus hippei</name>
    <dbReference type="NCBI Taxonomy" id="744406"/>
    <lineage>
        <taxon>Bacteria</taxon>
        <taxon>Pseudomonadati</taxon>
        <taxon>Pseudomonadota</taxon>
        <taxon>Betaproteobacteria</taxon>
        <taxon>Burkholderiales</taxon>
        <taxon>Sphaerotilaceae</taxon>
        <taxon>Sphaerotilus</taxon>
    </lineage>
</organism>
<dbReference type="PRINTS" id="PR00690">
    <property type="entry name" value="ADHESNFAMILY"/>
</dbReference>
<keyword evidence="5 7" id="KW-0732">Signal</keyword>
<dbReference type="GO" id="GO:0046872">
    <property type="term" value="F:metal ion binding"/>
    <property type="evidence" value="ECO:0007669"/>
    <property type="project" value="UniProtKB-KW"/>
</dbReference>
<dbReference type="OrthoDB" id="9793396at2"/>
<dbReference type="PROSITE" id="PS51318">
    <property type="entry name" value="TAT"/>
    <property type="match status" value="1"/>
</dbReference>
<dbReference type="InterPro" id="IPR006129">
    <property type="entry name" value="AdhesinB"/>
</dbReference>
<dbReference type="RefSeq" id="WP_110399457.1">
    <property type="nucleotide sequence ID" value="NZ_QJJS01000002.1"/>
</dbReference>
<dbReference type="EMBL" id="QJJS01000002">
    <property type="protein sequence ID" value="PXW98843.1"/>
    <property type="molecule type" value="Genomic_DNA"/>
</dbReference>
<evidence type="ECO:0000256" key="4">
    <source>
        <dbReference type="ARBA" id="ARBA00022723"/>
    </source>
</evidence>
<gene>
    <name evidence="8" type="ORF">C7444_102334</name>
</gene>
<evidence type="ECO:0000256" key="3">
    <source>
        <dbReference type="ARBA" id="ARBA00022448"/>
    </source>
</evidence>
<dbReference type="Pfam" id="PF01297">
    <property type="entry name" value="ZnuA"/>
    <property type="match status" value="1"/>
</dbReference>
<dbReference type="Gene3D" id="3.40.50.1980">
    <property type="entry name" value="Nitrogenase molybdenum iron protein domain"/>
    <property type="match status" value="2"/>
</dbReference>
<protein>
    <submittedName>
        <fullName evidence="8">Zinc/manganese transport system substrate-binding protein</fullName>
    </submittedName>
</protein>
<evidence type="ECO:0000256" key="6">
    <source>
        <dbReference type="RuleBase" id="RU003512"/>
    </source>
</evidence>
<name>A0A318H529_9BURK</name>
<evidence type="ECO:0000256" key="1">
    <source>
        <dbReference type="ARBA" id="ARBA00004196"/>
    </source>
</evidence>
<feature type="chain" id="PRO_5016403665" evidence="7">
    <location>
        <begin position="31"/>
        <end position="305"/>
    </location>
</feature>
<feature type="signal peptide" evidence="7">
    <location>
        <begin position="1"/>
        <end position="30"/>
    </location>
</feature>
<evidence type="ECO:0000313" key="9">
    <source>
        <dbReference type="Proteomes" id="UP000247811"/>
    </source>
</evidence>
<dbReference type="PANTHER" id="PTHR42953:SF1">
    <property type="entry name" value="METAL-BINDING PROTEIN HI_0362-RELATED"/>
    <property type="match status" value="1"/>
</dbReference>
<comment type="similarity">
    <text evidence="2 6">Belongs to the bacterial solute-binding protein 9 family.</text>
</comment>
<comment type="subcellular location">
    <subcellularLocation>
        <location evidence="1">Cell envelope</location>
    </subcellularLocation>
</comment>
<dbReference type="PANTHER" id="PTHR42953">
    <property type="entry name" value="HIGH-AFFINITY ZINC UPTAKE SYSTEM PROTEIN ZNUA-RELATED"/>
    <property type="match status" value="1"/>
</dbReference>
<evidence type="ECO:0000256" key="5">
    <source>
        <dbReference type="ARBA" id="ARBA00022729"/>
    </source>
</evidence>
<sequence length="305" mass="32885">MVGARWRSRRDCLIAAAAACGLGVAGAARAASPPLRVVATFSILADLARQVAPPDSEVHALVGPDADAHVFEPTPQDVMRLARADAVVVNGLFFEGWIDRLIRASGFRGPVIVASEGITPRRLGPSVDPHAWQDLAHVRRYLLNLQAGFARLRPESAALMQQRTRAYLAQVDALDRDTRARLATIPVADRRVVTTHDAFGYLARAQDIEFLAAQGWDTHSEASAADIARLIAQIRRQHARAVFIENISDPRLARRLAREAGATVGGTLYSDALSAPGTAADTFLKMYAHNVDMLVRALGGPPAAR</sequence>
<dbReference type="SUPFAM" id="SSF53807">
    <property type="entry name" value="Helical backbone' metal receptor"/>
    <property type="match status" value="1"/>
</dbReference>
<keyword evidence="9" id="KW-1185">Reference proteome</keyword>
<evidence type="ECO:0000256" key="7">
    <source>
        <dbReference type="SAM" id="SignalP"/>
    </source>
</evidence>
<reference evidence="8 9" key="1">
    <citation type="submission" date="2018-05" db="EMBL/GenBank/DDBJ databases">
        <title>Genomic Encyclopedia of Type Strains, Phase IV (KMG-IV): sequencing the most valuable type-strain genomes for metagenomic binning, comparative biology and taxonomic classification.</title>
        <authorList>
            <person name="Goeker M."/>
        </authorList>
    </citation>
    <scope>NUCLEOTIDE SEQUENCE [LARGE SCALE GENOMIC DNA]</scope>
    <source>
        <strain evidence="8 9">DSM 566</strain>
    </source>
</reference>
<dbReference type="GO" id="GO:0007155">
    <property type="term" value="P:cell adhesion"/>
    <property type="evidence" value="ECO:0007669"/>
    <property type="project" value="InterPro"/>
</dbReference>
<dbReference type="InterPro" id="IPR006128">
    <property type="entry name" value="Lipoprotein_PsaA-like"/>
</dbReference>
<dbReference type="InterPro" id="IPR050492">
    <property type="entry name" value="Bact_metal-bind_prot9"/>
</dbReference>
<dbReference type="InterPro" id="IPR006311">
    <property type="entry name" value="TAT_signal"/>
</dbReference>
<accession>A0A318H529</accession>
<dbReference type="GO" id="GO:0030001">
    <property type="term" value="P:metal ion transport"/>
    <property type="evidence" value="ECO:0007669"/>
    <property type="project" value="InterPro"/>
</dbReference>
<keyword evidence="3 6" id="KW-0813">Transport</keyword>
<keyword evidence="4" id="KW-0479">Metal-binding</keyword>